<gene>
    <name evidence="3" type="ORF">B0175_00790</name>
</gene>
<evidence type="ECO:0000313" key="4">
    <source>
        <dbReference type="Proteomes" id="UP000251311"/>
    </source>
</evidence>
<evidence type="ECO:0000313" key="3">
    <source>
        <dbReference type="EMBL" id="PUE67556.1"/>
    </source>
</evidence>
<sequence>MNNVENKKVLIIGGTSGFGLESCKTLLSKGANVIITGRDKDKLENVVKELKTINKNIEGKVLDASKEENIKSFFEEIENFDYMISMAGGFMGGGFLDTSYETIKNAIDEKLFANLKIARYASNKINDNGSLVFTAGSGGRADNASGAIIGNESISTMVRGLAVELSKRKIRVNAVAPTWTKTPLWRNMNKDEVKGIEEYFSNTIPLGRTATIEEVSSAYIFLIENSFINGQTLKIDGGLTLL</sequence>
<comment type="caution">
    <text evidence="3">The sequence shown here is derived from an EMBL/GenBank/DDBJ whole genome shotgun (WGS) entry which is preliminary data.</text>
</comment>
<proteinExistence type="inferred from homology"/>
<evidence type="ECO:0000256" key="2">
    <source>
        <dbReference type="ARBA" id="ARBA00023002"/>
    </source>
</evidence>
<organism evidence="3 4">
    <name type="scientific">Arcobacter lacus</name>
    <dbReference type="NCBI Taxonomy" id="1912876"/>
    <lineage>
        <taxon>Bacteria</taxon>
        <taxon>Pseudomonadati</taxon>
        <taxon>Campylobacterota</taxon>
        <taxon>Epsilonproteobacteria</taxon>
        <taxon>Campylobacterales</taxon>
        <taxon>Arcobacteraceae</taxon>
        <taxon>Arcobacter</taxon>
    </lineage>
</organism>
<dbReference type="PANTHER" id="PTHR43477">
    <property type="entry name" value="DIHYDROANTICAPSIN 7-DEHYDROGENASE"/>
    <property type="match status" value="1"/>
</dbReference>
<dbReference type="PANTHER" id="PTHR43477:SF1">
    <property type="entry name" value="DIHYDROANTICAPSIN 7-DEHYDROGENASE"/>
    <property type="match status" value="1"/>
</dbReference>
<reference evidence="3 4" key="1">
    <citation type="submission" date="2017-02" db="EMBL/GenBank/DDBJ databases">
        <title>Arcobacter lacus sp. nov., a new species isolated from reclaimed water.</title>
        <authorList>
            <person name="Figueras M.J."/>
            <person name="Perez-Cataluna A."/>
            <person name="Salas-Masso N."/>
        </authorList>
    </citation>
    <scope>NUCLEOTIDE SEQUENCE [LARGE SCALE GENOMIC DNA]</scope>
    <source>
        <strain evidence="3 4">RW43-9</strain>
    </source>
</reference>
<dbReference type="RefSeq" id="WP_108526843.1">
    <property type="nucleotide sequence ID" value="NZ_MUXF01000001.1"/>
</dbReference>
<dbReference type="PRINTS" id="PR00081">
    <property type="entry name" value="GDHRDH"/>
</dbReference>
<accession>A0ABX5JJX9</accession>
<dbReference type="SUPFAM" id="SSF51735">
    <property type="entry name" value="NAD(P)-binding Rossmann-fold domains"/>
    <property type="match status" value="1"/>
</dbReference>
<dbReference type="EMBL" id="MUXF01000001">
    <property type="protein sequence ID" value="PUE67556.1"/>
    <property type="molecule type" value="Genomic_DNA"/>
</dbReference>
<protein>
    <submittedName>
        <fullName evidence="3">Short-chain dehydrogenase</fullName>
    </submittedName>
</protein>
<dbReference type="Proteomes" id="UP000251311">
    <property type="component" value="Unassembled WGS sequence"/>
</dbReference>
<dbReference type="InterPro" id="IPR036291">
    <property type="entry name" value="NAD(P)-bd_dom_sf"/>
</dbReference>
<dbReference type="Gene3D" id="3.40.50.720">
    <property type="entry name" value="NAD(P)-binding Rossmann-like Domain"/>
    <property type="match status" value="1"/>
</dbReference>
<keyword evidence="2" id="KW-0560">Oxidoreductase</keyword>
<keyword evidence="4" id="KW-1185">Reference proteome</keyword>
<dbReference type="InterPro" id="IPR051122">
    <property type="entry name" value="SDR_DHRS6-like"/>
</dbReference>
<name>A0ABX5JJX9_9BACT</name>
<evidence type="ECO:0000256" key="1">
    <source>
        <dbReference type="ARBA" id="ARBA00006484"/>
    </source>
</evidence>
<dbReference type="CDD" id="cd05233">
    <property type="entry name" value="SDR_c"/>
    <property type="match status" value="1"/>
</dbReference>
<comment type="similarity">
    <text evidence="1">Belongs to the short-chain dehydrogenases/reductases (SDR) family.</text>
</comment>
<dbReference type="InterPro" id="IPR002347">
    <property type="entry name" value="SDR_fam"/>
</dbReference>
<dbReference type="Pfam" id="PF13561">
    <property type="entry name" value="adh_short_C2"/>
    <property type="match status" value="1"/>
</dbReference>